<dbReference type="InterPro" id="IPR012341">
    <property type="entry name" value="6hp_glycosidase-like_sf"/>
</dbReference>
<dbReference type="EMBL" id="QYUK01000011">
    <property type="protein sequence ID" value="RJF89646.1"/>
    <property type="molecule type" value="Genomic_DNA"/>
</dbReference>
<dbReference type="CDD" id="cd02955">
    <property type="entry name" value="SSP411"/>
    <property type="match status" value="1"/>
</dbReference>
<reference evidence="2 3" key="1">
    <citation type="submission" date="2018-09" db="EMBL/GenBank/DDBJ databases">
        <authorList>
            <person name="Zhu H."/>
        </authorList>
    </citation>
    <scope>NUCLEOTIDE SEQUENCE [LARGE SCALE GENOMIC DNA]</scope>
    <source>
        <strain evidence="2 3">K1W22B-8</strain>
    </source>
</reference>
<comment type="caution">
    <text evidence="2">The sequence shown here is derived from an EMBL/GenBank/DDBJ whole genome shotgun (WGS) entry which is preliminary data.</text>
</comment>
<proteinExistence type="predicted"/>
<evidence type="ECO:0000259" key="1">
    <source>
        <dbReference type="Pfam" id="PF03190"/>
    </source>
</evidence>
<dbReference type="InterPro" id="IPR036249">
    <property type="entry name" value="Thioredoxin-like_sf"/>
</dbReference>
<dbReference type="RefSeq" id="WP_119781740.1">
    <property type="nucleotide sequence ID" value="NZ_QYUK01000011.1"/>
</dbReference>
<dbReference type="InterPro" id="IPR024705">
    <property type="entry name" value="Ssp411"/>
</dbReference>
<dbReference type="SUPFAM" id="SSF52833">
    <property type="entry name" value="Thioredoxin-like"/>
    <property type="match status" value="1"/>
</dbReference>
<dbReference type="SUPFAM" id="SSF48208">
    <property type="entry name" value="Six-hairpin glycosidases"/>
    <property type="match status" value="1"/>
</dbReference>
<dbReference type="PANTHER" id="PTHR42899">
    <property type="entry name" value="SPERMATOGENESIS-ASSOCIATED PROTEIN 20"/>
    <property type="match status" value="1"/>
</dbReference>
<gene>
    <name evidence="2" type="ORF">D3874_23945</name>
</gene>
<dbReference type="InterPro" id="IPR008928">
    <property type="entry name" value="6-hairpin_glycosidase_sf"/>
</dbReference>
<keyword evidence="3" id="KW-1185">Reference proteome</keyword>
<dbReference type="Gene3D" id="1.50.10.10">
    <property type="match status" value="1"/>
</dbReference>
<feature type="domain" description="Spermatogenesis-associated protein 20-like TRX" evidence="1">
    <location>
        <begin position="5"/>
        <end position="165"/>
    </location>
</feature>
<dbReference type="InterPro" id="IPR004879">
    <property type="entry name" value="Ssp411-like_TRX"/>
</dbReference>
<dbReference type="PIRSF" id="PIRSF006402">
    <property type="entry name" value="UCP006402_thioredoxin"/>
    <property type="match status" value="1"/>
</dbReference>
<sequence length="676" mass="73853">MTLSNVLGRETSPYLLQHAENPVHWQPWGPDTLRLAARQDKPILLSVGYAACHWCHVMAHESFENAEIAALMNTLFVNVKVDREERPDIDTIYQTALAALGQQGGWPLTMFLTPSGEPFWGGTYFPPEDRHGHPGFPAVLRALSDAYANDKEAIDKNRQALAQILAELSAKAHPGELTRALLDTGAEQLGRAVDPRHGGLSGAPKFPQPFVFDFLWRAHRRTGLEVYRQLVEVTLVNMAQGGIYDHLRGGFARYSTDDRWLAPHFEKMLYDNALLIDLYTQVHAATGERLYAQRVEETIGWALAEMRRPEGGFAASLDADSEGEEGRFYVWTKAEVAGVLGAADAEFFGVIYDVTQGGNWEGHTILNRLRWSELVDAAAEARLADCRARLLAARNKRVRPGFDDKVLSDWNGLMIAALAHATPVFDRTDWLDAAIGAFDFVMTAMRPGGRLHQSWRNTLSPVRGTIDAVADMARAALALFEATGEARFLDAARSLVAEAEAHYADTAKGGFFLTADDAEALIVRTRNAHDNATPSGNGTMVHVYARIGLLTGERSSMDKAEALVRAFAGEVTRNFVPLTTLMTAHDLLADPVEVVVVGAKADPATARLRRAAYLAGHPDRVVLTVEPGTDLPAGHPAHGRTGVTRPTAYVCRGRTCSLPLEQAAAVTAEVAGRHHG</sequence>
<dbReference type="AlphaFoldDB" id="A0A418WHX4"/>
<dbReference type="OrthoDB" id="9762614at2"/>
<evidence type="ECO:0000313" key="3">
    <source>
        <dbReference type="Proteomes" id="UP000284605"/>
    </source>
</evidence>
<dbReference type="Proteomes" id="UP000284605">
    <property type="component" value="Unassembled WGS sequence"/>
</dbReference>
<organism evidence="2 3">
    <name type="scientific">Oleomonas cavernae</name>
    <dbReference type="NCBI Taxonomy" id="2320859"/>
    <lineage>
        <taxon>Bacteria</taxon>
        <taxon>Pseudomonadati</taxon>
        <taxon>Pseudomonadota</taxon>
        <taxon>Alphaproteobacteria</taxon>
        <taxon>Acetobacterales</taxon>
        <taxon>Acetobacteraceae</taxon>
        <taxon>Oleomonas</taxon>
    </lineage>
</organism>
<protein>
    <submittedName>
        <fullName evidence="2">Thioredoxin domain-containing protein</fullName>
    </submittedName>
</protein>
<evidence type="ECO:0000313" key="2">
    <source>
        <dbReference type="EMBL" id="RJF89646.1"/>
    </source>
</evidence>
<dbReference type="Pfam" id="PF03190">
    <property type="entry name" value="Thioredox_DsbH"/>
    <property type="match status" value="1"/>
</dbReference>
<dbReference type="PANTHER" id="PTHR42899:SF1">
    <property type="entry name" value="SPERMATOGENESIS-ASSOCIATED PROTEIN 20"/>
    <property type="match status" value="1"/>
</dbReference>
<name>A0A418WHX4_9PROT</name>
<dbReference type="GO" id="GO:0005975">
    <property type="term" value="P:carbohydrate metabolic process"/>
    <property type="evidence" value="ECO:0007669"/>
    <property type="project" value="InterPro"/>
</dbReference>
<accession>A0A418WHX4</accession>
<dbReference type="Gene3D" id="3.40.30.10">
    <property type="entry name" value="Glutaredoxin"/>
    <property type="match status" value="1"/>
</dbReference>